<feature type="domain" description="OmpA-like" evidence="3">
    <location>
        <begin position="83"/>
        <end position="222"/>
    </location>
</feature>
<dbReference type="PANTHER" id="PTHR30329:SF21">
    <property type="entry name" value="LIPOPROTEIN YIAD-RELATED"/>
    <property type="match status" value="1"/>
</dbReference>
<dbReference type="InterPro" id="IPR050330">
    <property type="entry name" value="Bact_OuterMem_StrucFunc"/>
</dbReference>
<keyword evidence="1 2" id="KW-0472">Membrane</keyword>
<dbReference type="AlphaFoldDB" id="A0A1G5ZS53"/>
<organism evidence="4 5">
    <name type="scientific">Algoriphagus alkaliphilus</name>
    <dbReference type="NCBI Taxonomy" id="279824"/>
    <lineage>
        <taxon>Bacteria</taxon>
        <taxon>Pseudomonadati</taxon>
        <taxon>Bacteroidota</taxon>
        <taxon>Cytophagia</taxon>
        <taxon>Cytophagales</taxon>
        <taxon>Cyclobacteriaceae</taxon>
        <taxon>Algoriphagus</taxon>
    </lineage>
</organism>
<dbReference type="InterPro" id="IPR006665">
    <property type="entry name" value="OmpA-like"/>
</dbReference>
<evidence type="ECO:0000313" key="4">
    <source>
        <dbReference type="EMBL" id="SDA97475.1"/>
    </source>
</evidence>
<evidence type="ECO:0000256" key="2">
    <source>
        <dbReference type="SAM" id="Phobius"/>
    </source>
</evidence>
<accession>A0A1G5ZS53</accession>
<evidence type="ECO:0000256" key="1">
    <source>
        <dbReference type="PROSITE-ProRule" id="PRU00473"/>
    </source>
</evidence>
<proteinExistence type="predicted"/>
<dbReference type="EMBL" id="FMXE01000068">
    <property type="protein sequence ID" value="SDA97475.1"/>
    <property type="molecule type" value="Genomic_DNA"/>
</dbReference>
<keyword evidence="2" id="KW-1133">Transmembrane helix</keyword>
<keyword evidence="5" id="KW-1185">Reference proteome</keyword>
<evidence type="ECO:0000259" key="3">
    <source>
        <dbReference type="PROSITE" id="PS51123"/>
    </source>
</evidence>
<dbReference type="InterPro" id="IPR036737">
    <property type="entry name" value="OmpA-like_sf"/>
</dbReference>
<keyword evidence="2" id="KW-0812">Transmembrane</keyword>
<evidence type="ECO:0000313" key="5">
    <source>
        <dbReference type="Proteomes" id="UP000198756"/>
    </source>
</evidence>
<dbReference type="Proteomes" id="UP000198756">
    <property type="component" value="Unassembled WGS sequence"/>
</dbReference>
<reference evidence="5" key="1">
    <citation type="submission" date="2016-10" db="EMBL/GenBank/DDBJ databases">
        <authorList>
            <person name="Varghese N."/>
            <person name="Submissions S."/>
        </authorList>
    </citation>
    <scope>NUCLEOTIDE SEQUENCE [LARGE SCALE GENOMIC DNA]</scope>
    <source>
        <strain evidence="5">DSM 22703</strain>
    </source>
</reference>
<dbReference type="STRING" id="279824.SAMN03080617_04376"/>
<dbReference type="SUPFAM" id="SSF103088">
    <property type="entry name" value="OmpA-like"/>
    <property type="match status" value="1"/>
</dbReference>
<name>A0A1G5ZS53_9BACT</name>
<gene>
    <name evidence="4" type="ORF">SAMN03080617_04376</name>
</gene>
<dbReference type="PANTHER" id="PTHR30329">
    <property type="entry name" value="STATOR ELEMENT OF FLAGELLAR MOTOR COMPLEX"/>
    <property type="match status" value="1"/>
</dbReference>
<dbReference type="RefSeq" id="WP_092735239.1">
    <property type="nucleotide sequence ID" value="NZ_FMXE01000068.1"/>
</dbReference>
<dbReference type="Pfam" id="PF00691">
    <property type="entry name" value="OmpA"/>
    <property type="match status" value="1"/>
</dbReference>
<dbReference type="PROSITE" id="PS51123">
    <property type="entry name" value="OMPA_2"/>
    <property type="match status" value="1"/>
</dbReference>
<protein>
    <submittedName>
        <fullName evidence="4">Outer membrane protein OmpA</fullName>
    </submittedName>
</protein>
<feature type="transmembrane region" description="Helical" evidence="2">
    <location>
        <begin position="15"/>
        <end position="38"/>
    </location>
</feature>
<dbReference type="Gene3D" id="3.30.1330.60">
    <property type="entry name" value="OmpA-like domain"/>
    <property type="match status" value="1"/>
</dbReference>
<dbReference type="CDD" id="cd07185">
    <property type="entry name" value="OmpA_C-like"/>
    <property type="match status" value="1"/>
</dbReference>
<sequence>MAQLFKENGESESQWVSISDLMSVLMMIFLFIAISYMLNVIKEKDKIKEIAVTYNKLQTELYDDLMTEFKSDLNNWNAEIDKQTLSVKFEAPEVLFASGSSTLQPKFKEILEDFFPRYVNILTSEKYKADIEEIRIEGHTSSEWSFEVPAEQAYFYNMELSQDRTRKVLEFVLKNEKLDGNKDWIRDRLTANGLASSKLVAPNGIEDKEKSRRVEFRVRTNAEKRIVKILSADE</sequence>
<dbReference type="GO" id="GO:0016020">
    <property type="term" value="C:membrane"/>
    <property type="evidence" value="ECO:0007669"/>
    <property type="project" value="UniProtKB-UniRule"/>
</dbReference>
<dbReference type="OrthoDB" id="9782229at2"/>